<dbReference type="STRING" id="284811.Q754E0"/>
<protein>
    <submittedName>
        <fullName evidence="2">AFR130Wp</fullName>
    </submittedName>
</protein>
<proteinExistence type="predicted"/>
<dbReference type="KEGG" id="ago:AGOS_AFR130W"/>
<sequence>MMTEEDSFLYLEEQDRIYSRDPTFESVGPKPFLQQNAVPPLPPLPALPQYPTRGVDSKSLLGRVKNMLFKGPYGNGPGGFPIPGDQVPIELHTQLKKQEQLWKIIKEKPFDPAVGLAATPPSRGSSGDTFLSGGADLSPRRQPPPPATRPAKAVSGLMNNKENEAAAAKYYHSGALQADNEQNSTAALELLTNKILGHRKIGLKKIQDRLNEIAEKKFAVNKLYGKLTQEFNIWSNDVVESEEGLRLVEELQRVLKLDMLMEKNSAQKFRDLAFGLNFIKLREDQMLLAKKELNSDIRKYENVRTKKGEYHEETSYWKEIVNTKQNSLAEVTILYQQALAKTMRELFTLSCVTFYENCTEMKEACKQFFSDSMEYLAGSLGEEYVDEYLDELRKRRADKKWAKLSFEDKNNPNKLAELIGNMYNGDDSLLSNVPKKHMIKFSAEAILKEEFDPVLKEKEPKLHFGTGLEEDWSQFPTEKYNGIASNKYFLERQAESIRNLDSHGNAVQNRSTDSTNKGSTRTLRGINPKYTRPAAQPLATTKEEVEAEESPKPSVVTQSSVYKTLRPSSQQLKQPGTEKSYQEVVMKFGSDIARSLDLRFKEAEEELNTNKWVSARTDG</sequence>
<dbReference type="GeneID" id="4621927"/>
<accession>Q754E0</accession>
<dbReference type="AlphaFoldDB" id="Q754E0"/>
<reference evidence="2 3" key="1">
    <citation type="journal article" date="2004" name="Science">
        <title>The Ashbya gossypii genome as a tool for mapping the ancient Saccharomyces cerevisiae genome.</title>
        <authorList>
            <person name="Dietrich F.S."/>
            <person name="Voegeli S."/>
            <person name="Brachat S."/>
            <person name="Lerch A."/>
            <person name="Gates K."/>
            <person name="Steiner S."/>
            <person name="Mohr C."/>
            <person name="Pohlmann R."/>
            <person name="Luedi P."/>
            <person name="Choi S."/>
            <person name="Wing R.A."/>
            <person name="Flavier A."/>
            <person name="Gaffney T.D."/>
            <person name="Philippsen P."/>
        </authorList>
    </citation>
    <scope>NUCLEOTIDE SEQUENCE [LARGE SCALE GENOMIC DNA]</scope>
    <source>
        <strain evidence="3">ATCC 10895 / CBS 109.51 / FGSC 9923 / NRRL Y-1056</strain>
    </source>
</reference>
<dbReference type="EMBL" id="AE016819">
    <property type="protein sequence ID" value="AAS53501.1"/>
    <property type="molecule type" value="Genomic_DNA"/>
</dbReference>
<dbReference type="OrthoDB" id="4070295at2759"/>
<dbReference type="HOGENOM" id="CLU_441424_0_0_1"/>
<dbReference type="FunCoup" id="Q754E0">
    <property type="interactions" value="144"/>
</dbReference>
<feature type="region of interest" description="Disordered" evidence="1">
    <location>
        <begin position="501"/>
        <end position="580"/>
    </location>
</feature>
<feature type="compositionally biased region" description="Polar residues" evidence="1">
    <location>
        <begin position="555"/>
        <end position="579"/>
    </location>
</feature>
<reference evidence="3" key="2">
    <citation type="journal article" date="2013" name="G3 (Bethesda)">
        <title>Genomes of Ashbya fungi isolated from insects reveal four mating-type loci, numerous translocations, lack of transposons, and distinct gene duplications.</title>
        <authorList>
            <person name="Dietrich F.S."/>
            <person name="Voegeli S."/>
            <person name="Kuo S."/>
            <person name="Philippsen P."/>
        </authorList>
    </citation>
    <scope>GENOME REANNOTATION</scope>
    <source>
        <strain evidence="3">ATCC 10895 / CBS 109.51 / FGSC 9923 / NRRL Y-1056</strain>
    </source>
</reference>
<keyword evidence="3" id="KW-1185">Reference proteome</keyword>
<name>Q754E0_EREGS</name>
<dbReference type="eggNOG" id="ENOG502RZY5">
    <property type="taxonomic scope" value="Eukaryota"/>
</dbReference>
<dbReference type="InParanoid" id="Q754E0"/>
<evidence type="ECO:0000313" key="2">
    <source>
        <dbReference type="EMBL" id="AAS53501.1"/>
    </source>
</evidence>
<dbReference type="RefSeq" id="NP_985677.1">
    <property type="nucleotide sequence ID" value="NM_211031.1"/>
</dbReference>
<dbReference type="Proteomes" id="UP000000591">
    <property type="component" value="Chromosome VI"/>
</dbReference>
<feature type="region of interest" description="Disordered" evidence="1">
    <location>
        <begin position="28"/>
        <end position="50"/>
    </location>
</feature>
<feature type="compositionally biased region" description="Polar residues" evidence="1">
    <location>
        <begin position="505"/>
        <end position="522"/>
    </location>
</feature>
<feature type="region of interest" description="Disordered" evidence="1">
    <location>
        <begin position="118"/>
        <end position="153"/>
    </location>
</feature>
<feature type="compositionally biased region" description="Pro residues" evidence="1">
    <location>
        <begin position="39"/>
        <end position="48"/>
    </location>
</feature>
<organism evidence="2 3">
    <name type="scientific">Eremothecium gossypii (strain ATCC 10895 / CBS 109.51 / FGSC 9923 / NRRL Y-1056)</name>
    <name type="common">Yeast</name>
    <name type="synonym">Ashbya gossypii</name>
    <dbReference type="NCBI Taxonomy" id="284811"/>
    <lineage>
        <taxon>Eukaryota</taxon>
        <taxon>Fungi</taxon>
        <taxon>Dikarya</taxon>
        <taxon>Ascomycota</taxon>
        <taxon>Saccharomycotina</taxon>
        <taxon>Saccharomycetes</taxon>
        <taxon>Saccharomycetales</taxon>
        <taxon>Saccharomycetaceae</taxon>
        <taxon>Eremothecium</taxon>
    </lineage>
</organism>
<evidence type="ECO:0000313" key="3">
    <source>
        <dbReference type="Proteomes" id="UP000000591"/>
    </source>
</evidence>
<gene>
    <name evidence="2" type="ORF">AGOS_AFR130W</name>
</gene>
<evidence type="ECO:0000256" key="1">
    <source>
        <dbReference type="SAM" id="MobiDB-lite"/>
    </source>
</evidence>
<dbReference type="OMA" id="YENCTEM"/>